<feature type="region of interest" description="Disordered" evidence="2">
    <location>
        <begin position="818"/>
        <end position="845"/>
    </location>
</feature>
<evidence type="ECO:0000259" key="3">
    <source>
        <dbReference type="Pfam" id="PF12325"/>
    </source>
</evidence>
<evidence type="ECO:0000313" key="4">
    <source>
        <dbReference type="EMBL" id="KAF5400766.1"/>
    </source>
</evidence>
<dbReference type="PANTHER" id="PTHR46515">
    <property type="entry name" value="TATA ELEMENT MODULATORY FACTOR TMF1"/>
    <property type="match status" value="1"/>
</dbReference>
<feature type="compositionally biased region" description="Low complexity" evidence="2">
    <location>
        <begin position="828"/>
        <end position="845"/>
    </location>
</feature>
<dbReference type="InterPro" id="IPR052602">
    <property type="entry name" value="Growth_transcription_reg"/>
</dbReference>
<keyword evidence="5" id="KW-1185">Reference proteome</keyword>
<sequence length="982" mass="110665">MDWWGSLDRAGNLSKLAFSALKNAQEKIDAVLDIQDEGVNSSISHPLQCPNESQGSLRVVPVEPSANPLLSSDSHTGDKENLHLSVNRTHEPQPSGESNSPTPCDIRSVSPVHSNENPIPERISRPHTPTEILEVRNTPTTATDPPHPPTSISPTDAFPMTVQYPSRFSKSCSEGDLSADTLSPIAVTPTRNLRVSVEEDVETTTTGSDIEVISCCTSTNGESLPVHYQASLSQAFLSTHSNDVISCLAGKTGRQFDASQLTVNIPAAFRGHSAPMASSHSCLRRHRRAVSQDYRFGHCGPNEEDLFFAFQRLSKSYSDKKHLLGVREAKILELSRENCELRDANTLLQAQLRNEDSGKDLSSLTGEFSKRLAKTELQLRMVTRERDQLKASLAAAHSRIRPEKCTNSSMHEEVHLKKISELERCLQDKTNQLEDLLKEGEKLSQNQLKTNNVLKKLHKEKKEMEQRERNHMDKIEQLNTNVEALQTNLHQKEDAIKELTVTASHFRKVAETREDELENLKVQLLHSRTQIDEQKQELEHMKRDLSVALEDLAETRTLAESQARACDNERSLQEVCQSLKDRLTSAQSELASFKVNHERQAEQWREERNYYQNLLAESRLHVESMGELATSAAQPVLLQLQATESTLSQQASAWEQAEQTLNQRLLDAQREVQMVREVEQMYHEQLKTAEDRNSQLERHVSDLKAEISALTNSLKCAKESSERLEKADTKLTVQLENMKGLYEEQLSRVMQLESAVQSEKKKAETLAKEKDHLIWQLHHHSPKDSLSRTGLMLADAEGQSLNSDLSVDDRMALPDTLRQQIEERSVRRSATSSSSSVTGSASPSTVKSVAILHSPTPNTQTALEYLQSLLNLKEGECNQLRRDVVRLTRAKESLLSEVASLSARAERLARLTGISDLPQDSNRLSSSPPDELEELQRRYDSLLLIYGKLTEENNELRLDLTDIKEMYRTQIDMLLRDPKMCR</sequence>
<dbReference type="EMBL" id="LUCH01002930">
    <property type="protein sequence ID" value="KAF5400766.1"/>
    <property type="molecule type" value="Genomic_DNA"/>
</dbReference>
<dbReference type="Pfam" id="PF12325">
    <property type="entry name" value="TMF_TATA_bd"/>
    <property type="match status" value="1"/>
</dbReference>
<comment type="caution">
    <text evidence="4">The sequence shown here is derived from an EMBL/GenBank/DDBJ whole genome shotgun (WGS) entry which is preliminary data.</text>
</comment>
<dbReference type="InterPro" id="IPR022091">
    <property type="entry name" value="TMF_TATA-bd"/>
</dbReference>
<proteinExistence type="predicted"/>
<keyword evidence="1" id="KW-0175">Coiled coil</keyword>
<dbReference type="AlphaFoldDB" id="A0A8J4SXF5"/>
<feature type="coiled-coil region" evidence="1">
    <location>
        <begin position="870"/>
        <end position="966"/>
    </location>
</feature>
<accession>A0A8J4SXF5</accession>
<evidence type="ECO:0000313" key="5">
    <source>
        <dbReference type="Proteomes" id="UP000748531"/>
    </source>
</evidence>
<dbReference type="Proteomes" id="UP000748531">
    <property type="component" value="Unassembled WGS sequence"/>
</dbReference>
<name>A0A8J4SXF5_9TREM</name>
<dbReference type="GO" id="GO:0005783">
    <property type="term" value="C:endoplasmic reticulum"/>
    <property type="evidence" value="ECO:0007669"/>
    <property type="project" value="TreeGrafter"/>
</dbReference>
<feature type="domain" description="TATA element modulatory factor 1 TATA binding" evidence="3">
    <location>
        <begin position="859"/>
        <end position="974"/>
    </location>
</feature>
<organism evidence="4 5">
    <name type="scientific">Paragonimus heterotremus</name>
    <dbReference type="NCBI Taxonomy" id="100268"/>
    <lineage>
        <taxon>Eukaryota</taxon>
        <taxon>Metazoa</taxon>
        <taxon>Spiralia</taxon>
        <taxon>Lophotrochozoa</taxon>
        <taxon>Platyhelminthes</taxon>
        <taxon>Trematoda</taxon>
        <taxon>Digenea</taxon>
        <taxon>Plagiorchiida</taxon>
        <taxon>Troglotremata</taxon>
        <taxon>Troglotrematidae</taxon>
        <taxon>Paragonimus</taxon>
    </lineage>
</organism>
<dbReference type="GO" id="GO:0005794">
    <property type="term" value="C:Golgi apparatus"/>
    <property type="evidence" value="ECO:0007669"/>
    <property type="project" value="TreeGrafter"/>
</dbReference>
<feature type="region of interest" description="Disordered" evidence="2">
    <location>
        <begin position="87"/>
        <end position="157"/>
    </location>
</feature>
<protein>
    <submittedName>
        <fullName evidence="4">TATA element modulatory factor</fullName>
    </submittedName>
</protein>
<reference evidence="4" key="1">
    <citation type="submission" date="2019-05" db="EMBL/GenBank/DDBJ databases">
        <title>Annotation for the trematode Paragonimus heterotremus.</title>
        <authorList>
            <person name="Choi Y.-J."/>
        </authorList>
    </citation>
    <scope>NUCLEOTIDE SEQUENCE</scope>
    <source>
        <strain evidence="4">LC</strain>
    </source>
</reference>
<gene>
    <name evidence="4" type="ORF">PHET_05647</name>
</gene>
<dbReference type="PANTHER" id="PTHR46515:SF1">
    <property type="entry name" value="TATA ELEMENT MODULATORY FACTOR"/>
    <property type="match status" value="1"/>
</dbReference>
<evidence type="ECO:0000256" key="1">
    <source>
        <dbReference type="SAM" id="Coils"/>
    </source>
</evidence>
<feature type="coiled-coil region" evidence="1">
    <location>
        <begin position="651"/>
        <end position="769"/>
    </location>
</feature>
<dbReference type="OrthoDB" id="74178at2759"/>
<evidence type="ECO:0000256" key="2">
    <source>
        <dbReference type="SAM" id="MobiDB-lite"/>
    </source>
</evidence>
<feature type="coiled-coil region" evidence="1">
    <location>
        <begin position="419"/>
        <end position="596"/>
    </location>
</feature>